<proteinExistence type="predicted"/>
<dbReference type="KEGG" id="csto:CGC58_12455"/>
<dbReference type="AlphaFoldDB" id="A0A250G154"/>
<evidence type="ECO:0000313" key="1">
    <source>
        <dbReference type="EMBL" id="ATA90475.1"/>
    </source>
</evidence>
<dbReference type="Proteomes" id="UP000217348">
    <property type="component" value="Chromosome"/>
</dbReference>
<accession>A0A250G154</accession>
<gene>
    <name evidence="1" type="ORF">CGC58_12455</name>
</gene>
<reference evidence="2" key="1">
    <citation type="submission" date="2017-06" db="EMBL/GenBank/DDBJ databases">
        <title>Capnocytophaga spp. assemblies.</title>
        <authorList>
            <person name="Gulvik C.A."/>
        </authorList>
    </citation>
    <scope>NUCLEOTIDE SEQUENCE [LARGE SCALE GENOMIC DNA]</scope>
    <source>
        <strain evidence="2">H2177</strain>
    </source>
</reference>
<dbReference type="RefSeq" id="WP_095897013.1">
    <property type="nucleotide sequence ID" value="NZ_CP022387.1"/>
</dbReference>
<organism evidence="1 2">
    <name type="scientific">Capnocytophaga stomatis</name>
    <dbReference type="NCBI Taxonomy" id="1848904"/>
    <lineage>
        <taxon>Bacteria</taxon>
        <taxon>Pseudomonadati</taxon>
        <taxon>Bacteroidota</taxon>
        <taxon>Flavobacteriia</taxon>
        <taxon>Flavobacteriales</taxon>
        <taxon>Flavobacteriaceae</taxon>
        <taxon>Capnocytophaga</taxon>
    </lineage>
</organism>
<name>A0A250G154_9FLAO</name>
<dbReference type="EMBL" id="CP022387">
    <property type="protein sequence ID" value="ATA90475.1"/>
    <property type="molecule type" value="Genomic_DNA"/>
</dbReference>
<sequence length="66" mass="7746">MQQSYVKYEVAKLLKKQGFNEECTSFYLKGDKTLRFTEKPLKDVGEAVILAPTMIQFWDWRPSANK</sequence>
<evidence type="ECO:0000313" key="2">
    <source>
        <dbReference type="Proteomes" id="UP000217348"/>
    </source>
</evidence>
<protein>
    <submittedName>
        <fullName evidence="1">Uncharacterized protein</fullName>
    </submittedName>
</protein>